<dbReference type="SUPFAM" id="SSF47741">
    <property type="entry name" value="CO dehydrogenase ISP C-domain like"/>
    <property type="match status" value="1"/>
</dbReference>
<dbReference type="OrthoDB" id="9775084at2"/>
<comment type="caution">
    <text evidence="7">The sequence shown here is derived from an EMBL/GenBank/DDBJ whole genome shotgun (WGS) entry which is preliminary data.</text>
</comment>
<dbReference type="InterPro" id="IPR012675">
    <property type="entry name" value="Beta-grasp_dom_sf"/>
</dbReference>
<keyword evidence="4" id="KW-0408">Iron</keyword>
<keyword evidence="5" id="KW-0411">Iron-sulfur</keyword>
<dbReference type="Pfam" id="PF01799">
    <property type="entry name" value="Fer2_2"/>
    <property type="match status" value="1"/>
</dbReference>
<keyword evidence="1" id="KW-0001">2Fe-2S</keyword>
<dbReference type="InterPro" id="IPR051452">
    <property type="entry name" value="Diverse_Oxidoreductases"/>
</dbReference>
<dbReference type="PANTHER" id="PTHR44379:SF6">
    <property type="entry name" value="BLR6046 PROTEIN"/>
    <property type="match status" value="1"/>
</dbReference>
<evidence type="ECO:0000256" key="5">
    <source>
        <dbReference type="ARBA" id="ARBA00023014"/>
    </source>
</evidence>
<dbReference type="EMBL" id="LWCR01000001">
    <property type="protein sequence ID" value="OAN32237.1"/>
    <property type="molecule type" value="Genomic_DNA"/>
</dbReference>
<dbReference type="Gene3D" id="3.10.20.30">
    <property type="match status" value="1"/>
</dbReference>
<dbReference type="CDD" id="cd00207">
    <property type="entry name" value="fer2"/>
    <property type="match status" value="1"/>
</dbReference>
<name>A0A178LN89_9PSED</name>
<dbReference type="Proteomes" id="UP000078356">
    <property type="component" value="Unassembled WGS sequence"/>
</dbReference>
<keyword evidence="2" id="KW-0479">Metal-binding</keyword>
<sequence length="160" mass="16909">MAVIELKVNGEPRQLDVDPRMPLLEALRDELGLKGPKFGCGLGECGACTVLADGKPVRACLLPAASFVGREVLTLEGLGTPEAPHALQQAFIEEQAAQCGYCIPGMVMTAQALLARVADPSDAQIRQALTANFCGCGTHYRILRAIKRAAVLLRDGKAPA</sequence>
<dbReference type="GO" id="GO:0016491">
    <property type="term" value="F:oxidoreductase activity"/>
    <property type="evidence" value="ECO:0007669"/>
    <property type="project" value="UniProtKB-KW"/>
</dbReference>
<evidence type="ECO:0000256" key="3">
    <source>
        <dbReference type="ARBA" id="ARBA00023002"/>
    </source>
</evidence>
<dbReference type="InterPro" id="IPR036010">
    <property type="entry name" value="2Fe-2S_ferredoxin-like_sf"/>
</dbReference>
<feature type="domain" description="2Fe-2S ferredoxin-type" evidence="6">
    <location>
        <begin position="2"/>
        <end position="78"/>
    </location>
</feature>
<keyword evidence="3" id="KW-0560">Oxidoreductase</keyword>
<dbReference type="InterPro" id="IPR001041">
    <property type="entry name" value="2Fe-2S_ferredoxin-type"/>
</dbReference>
<dbReference type="RefSeq" id="WP_064306635.1">
    <property type="nucleotide sequence ID" value="NZ_LWCR01000001.1"/>
</dbReference>
<evidence type="ECO:0000256" key="1">
    <source>
        <dbReference type="ARBA" id="ARBA00022714"/>
    </source>
</evidence>
<protein>
    <submittedName>
        <fullName evidence="7">(2Fe-2S)-binding protein</fullName>
    </submittedName>
</protein>
<proteinExistence type="predicted"/>
<accession>A0A178LN89</accession>
<dbReference type="Pfam" id="PF00111">
    <property type="entry name" value="Fer2"/>
    <property type="match status" value="1"/>
</dbReference>
<dbReference type="PANTHER" id="PTHR44379">
    <property type="entry name" value="OXIDOREDUCTASE WITH IRON-SULFUR SUBUNIT"/>
    <property type="match status" value="1"/>
</dbReference>
<dbReference type="PROSITE" id="PS00197">
    <property type="entry name" value="2FE2S_FER_1"/>
    <property type="match status" value="1"/>
</dbReference>
<dbReference type="InterPro" id="IPR002888">
    <property type="entry name" value="2Fe-2S-bd"/>
</dbReference>
<dbReference type="Gene3D" id="1.10.150.120">
    <property type="entry name" value="[2Fe-2S]-binding domain"/>
    <property type="match status" value="1"/>
</dbReference>
<gene>
    <name evidence="7" type="ORF">A4V15_00615</name>
</gene>
<dbReference type="FunFam" id="3.10.20.30:FF:000020">
    <property type="entry name" value="Xanthine dehydrogenase iron-sulfur subunit"/>
    <property type="match status" value="1"/>
</dbReference>
<dbReference type="GO" id="GO:0051537">
    <property type="term" value="F:2 iron, 2 sulfur cluster binding"/>
    <property type="evidence" value="ECO:0007669"/>
    <property type="project" value="UniProtKB-KW"/>
</dbReference>
<evidence type="ECO:0000259" key="6">
    <source>
        <dbReference type="PROSITE" id="PS51085"/>
    </source>
</evidence>
<dbReference type="InterPro" id="IPR006058">
    <property type="entry name" value="2Fe2S_fd_BS"/>
</dbReference>
<evidence type="ECO:0000313" key="8">
    <source>
        <dbReference type="Proteomes" id="UP000078356"/>
    </source>
</evidence>
<dbReference type="InterPro" id="IPR036884">
    <property type="entry name" value="2Fe-2S-bd_dom_sf"/>
</dbReference>
<reference evidence="7 8" key="1">
    <citation type="submission" date="2016-04" db="EMBL/GenBank/DDBJ databases">
        <title>Draft Genome Sequences of Staphylococcus capitis Strain H36, S. capitis Strain H65, S. cohnii Strain H62, S. hominis Strain H69, Mycobacterium iranicum Strain H39, Plantibacter sp. Strain H53, Pseudomonas oryzihabitans Strain H72, and Microbacterium sp. Strain H83, isolated from residential settings.</title>
        <authorList>
            <person name="Lymperopoulou D."/>
            <person name="Adams R.I."/>
            <person name="Lindow S."/>
            <person name="Coil D.A."/>
            <person name="Jospin G."/>
            <person name="Eisen J.A."/>
        </authorList>
    </citation>
    <scope>NUCLEOTIDE SEQUENCE [LARGE SCALE GENOMIC DNA]</scope>
    <source>
        <strain evidence="7 8">H72</strain>
    </source>
</reference>
<evidence type="ECO:0000313" key="7">
    <source>
        <dbReference type="EMBL" id="OAN32237.1"/>
    </source>
</evidence>
<evidence type="ECO:0000256" key="4">
    <source>
        <dbReference type="ARBA" id="ARBA00023004"/>
    </source>
</evidence>
<evidence type="ECO:0000256" key="2">
    <source>
        <dbReference type="ARBA" id="ARBA00022723"/>
    </source>
</evidence>
<dbReference type="GO" id="GO:0046872">
    <property type="term" value="F:metal ion binding"/>
    <property type="evidence" value="ECO:0007669"/>
    <property type="project" value="UniProtKB-KW"/>
</dbReference>
<dbReference type="SUPFAM" id="SSF54292">
    <property type="entry name" value="2Fe-2S ferredoxin-like"/>
    <property type="match status" value="1"/>
</dbReference>
<dbReference type="PROSITE" id="PS51085">
    <property type="entry name" value="2FE2S_FER_2"/>
    <property type="match status" value="1"/>
</dbReference>
<organism evidence="7 8">
    <name type="scientific">Pseudomonas oryzihabitans</name>
    <dbReference type="NCBI Taxonomy" id="47885"/>
    <lineage>
        <taxon>Bacteria</taxon>
        <taxon>Pseudomonadati</taxon>
        <taxon>Pseudomonadota</taxon>
        <taxon>Gammaproteobacteria</taxon>
        <taxon>Pseudomonadales</taxon>
        <taxon>Pseudomonadaceae</taxon>
        <taxon>Pseudomonas</taxon>
    </lineage>
</organism>
<dbReference type="AlphaFoldDB" id="A0A178LN89"/>